<dbReference type="OrthoDB" id="1367363at2"/>
<sequence>MKKLITILTLFLLANSAFSQTGNYELVIEKIKTEKRGKPVIWVMATLSNHSKETLRYFSTSCSWQELYTTDNKKLQLQTFDCNKNIPLILTLASGKSTTVSIRFFVNPAIKTSERKFKIGFNLMKATNAQKPTDFDFKEAGKRKTVIWSNSISM</sequence>
<evidence type="ECO:0000313" key="4">
    <source>
        <dbReference type="Proteomes" id="UP000186106"/>
    </source>
</evidence>
<reference evidence="2 5" key="2">
    <citation type="submission" date="2018-11" db="EMBL/GenBank/DDBJ databases">
        <title>Proposal to divide the Flavobacteriaceae and reorganize its genera based on Amino Acid Identity values calculated from whole genome sequences.</title>
        <authorList>
            <person name="Nicholson A.C."/>
            <person name="Gulvik C.A."/>
            <person name="Whitney A.M."/>
            <person name="Humrighouse B.W."/>
            <person name="Bell M."/>
            <person name="Holmes B."/>
            <person name="Steigerwalt A.G."/>
            <person name="Villarma A."/>
            <person name="Sheth M."/>
            <person name="Batra D."/>
            <person name="Pryor J."/>
            <person name="Bernardet J.-F."/>
            <person name="Hugo C."/>
            <person name="Kampfer P."/>
            <person name="Newman J."/>
            <person name="McQuiston J.R."/>
        </authorList>
    </citation>
    <scope>NUCLEOTIDE SEQUENCE [LARGE SCALE GENOMIC DNA]</scope>
    <source>
        <strain evidence="2 5">DSM 16927</strain>
    </source>
</reference>
<organism evidence="3 4">
    <name type="scientific">Chryseobacterium joostei</name>
    <dbReference type="NCBI Taxonomy" id="112234"/>
    <lineage>
        <taxon>Bacteria</taxon>
        <taxon>Pseudomonadati</taxon>
        <taxon>Bacteroidota</taxon>
        <taxon>Flavobacteriia</taxon>
        <taxon>Flavobacteriales</taxon>
        <taxon>Weeksellaceae</taxon>
        <taxon>Chryseobacterium group</taxon>
        <taxon>Chryseobacterium</taxon>
    </lineage>
</organism>
<feature type="chain" id="PRO_5044563533" description="DUF1573 domain-containing protein" evidence="1">
    <location>
        <begin position="20"/>
        <end position="154"/>
    </location>
</feature>
<keyword evidence="5" id="KW-1185">Reference proteome</keyword>
<dbReference type="EMBL" id="FTNZ01000006">
    <property type="protein sequence ID" value="SIS39723.1"/>
    <property type="molecule type" value="Genomic_DNA"/>
</dbReference>
<evidence type="ECO:0000313" key="5">
    <source>
        <dbReference type="Proteomes" id="UP000279541"/>
    </source>
</evidence>
<dbReference type="RefSeq" id="WP_076355837.1">
    <property type="nucleotide sequence ID" value="NZ_CP033926.1"/>
</dbReference>
<evidence type="ECO:0000313" key="3">
    <source>
        <dbReference type="EMBL" id="SIS39723.1"/>
    </source>
</evidence>
<evidence type="ECO:0000313" key="2">
    <source>
        <dbReference type="EMBL" id="AZA98288.1"/>
    </source>
</evidence>
<proteinExistence type="predicted"/>
<keyword evidence="1" id="KW-0732">Signal</keyword>
<accession>A0A1N7IRK5</accession>
<name>A0A1N7IRK5_9FLAO</name>
<dbReference type="KEGG" id="cjt:EG359_01125"/>
<gene>
    <name evidence="2" type="ORF">EG359_01125</name>
    <name evidence="3" type="ORF">SAMN05421768_106301</name>
</gene>
<dbReference type="AlphaFoldDB" id="A0A1N7IRK5"/>
<dbReference type="EMBL" id="CP033926">
    <property type="protein sequence ID" value="AZA98288.1"/>
    <property type="molecule type" value="Genomic_DNA"/>
</dbReference>
<dbReference type="Proteomes" id="UP000186106">
    <property type="component" value="Unassembled WGS sequence"/>
</dbReference>
<dbReference type="STRING" id="112234.SAMN05421768_106301"/>
<feature type="signal peptide" evidence="1">
    <location>
        <begin position="1"/>
        <end position="19"/>
    </location>
</feature>
<dbReference type="Proteomes" id="UP000279541">
    <property type="component" value="Chromosome"/>
</dbReference>
<reference evidence="3 4" key="1">
    <citation type="submission" date="2017-01" db="EMBL/GenBank/DDBJ databases">
        <authorList>
            <person name="Mah S.A."/>
            <person name="Swanson W.J."/>
            <person name="Moy G.W."/>
            <person name="Vacquier V.D."/>
        </authorList>
    </citation>
    <scope>NUCLEOTIDE SEQUENCE [LARGE SCALE GENOMIC DNA]</scope>
    <source>
        <strain evidence="3 4">DSM 16927</strain>
    </source>
</reference>
<protein>
    <recommendedName>
        <fullName evidence="6">DUF1573 domain-containing protein</fullName>
    </recommendedName>
</protein>
<evidence type="ECO:0008006" key="6">
    <source>
        <dbReference type="Google" id="ProtNLM"/>
    </source>
</evidence>
<evidence type="ECO:0000256" key="1">
    <source>
        <dbReference type="SAM" id="SignalP"/>
    </source>
</evidence>